<proteinExistence type="predicted"/>
<keyword evidence="1" id="KW-0472">Membrane</keyword>
<feature type="non-terminal residue" evidence="2">
    <location>
        <position position="1"/>
    </location>
</feature>
<evidence type="ECO:0000313" key="3">
    <source>
        <dbReference type="Proteomes" id="UP001381693"/>
    </source>
</evidence>
<evidence type="ECO:0000256" key="1">
    <source>
        <dbReference type="SAM" id="Phobius"/>
    </source>
</evidence>
<feature type="transmembrane region" description="Helical" evidence="1">
    <location>
        <begin position="136"/>
        <end position="161"/>
    </location>
</feature>
<keyword evidence="1" id="KW-1133">Transmembrane helix</keyword>
<accession>A0AAN8XI58</accession>
<gene>
    <name evidence="2" type="ORF">SK128_023453</name>
</gene>
<protein>
    <submittedName>
        <fullName evidence="2">Uncharacterized protein</fullName>
    </submittedName>
</protein>
<dbReference type="EMBL" id="JAXCGZ010002490">
    <property type="protein sequence ID" value="KAK7083837.1"/>
    <property type="molecule type" value="Genomic_DNA"/>
</dbReference>
<name>A0AAN8XI58_HALRR</name>
<keyword evidence="1" id="KW-0812">Transmembrane</keyword>
<dbReference type="AlphaFoldDB" id="A0AAN8XI58"/>
<evidence type="ECO:0000313" key="2">
    <source>
        <dbReference type="EMBL" id="KAK7083837.1"/>
    </source>
</evidence>
<comment type="caution">
    <text evidence="2">The sequence shown here is derived from an EMBL/GenBank/DDBJ whole genome shotgun (WGS) entry which is preliminary data.</text>
</comment>
<keyword evidence="3" id="KW-1185">Reference proteome</keyword>
<reference evidence="2 3" key="1">
    <citation type="submission" date="2023-11" db="EMBL/GenBank/DDBJ databases">
        <title>Halocaridina rubra genome assembly.</title>
        <authorList>
            <person name="Smith C."/>
        </authorList>
    </citation>
    <scope>NUCLEOTIDE SEQUENCE [LARGE SCALE GENOMIC DNA]</scope>
    <source>
        <strain evidence="2">EP-1</strain>
        <tissue evidence="2">Whole</tissue>
    </source>
</reference>
<organism evidence="2 3">
    <name type="scientific">Halocaridina rubra</name>
    <name type="common">Hawaiian red shrimp</name>
    <dbReference type="NCBI Taxonomy" id="373956"/>
    <lineage>
        <taxon>Eukaryota</taxon>
        <taxon>Metazoa</taxon>
        <taxon>Ecdysozoa</taxon>
        <taxon>Arthropoda</taxon>
        <taxon>Crustacea</taxon>
        <taxon>Multicrustacea</taxon>
        <taxon>Malacostraca</taxon>
        <taxon>Eumalacostraca</taxon>
        <taxon>Eucarida</taxon>
        <taxon>Decapoda</taxon>
        <taxon>Pleocyemata</taxon>
        <taxon>Caridea</taxon>
        <taxon>Atyoidea</taxon>
        <taxon>Atyidae</taxon>
        <taxon>Halocaridina</taxon>
    </lineage>
</organism>
<dbReference type="Proteomes" id="UP001381693">
    <property type="component" value="Unassembled WGS sequence"/>
</dbReference>
<sequence>EDGCSFYKITNSSSKWCSVDISHEHGFTFYVKPGNGFKKLGIRLTKYNYITFARPQFPESEKWYKINITRSVESKQLEYALSIDDKHIFTLSTNAINATEYKIFLLGSSFYSKTCSLGNLPPSSIPSEFLILGVPWWIIAACGGAILLLLVLIIIIIILIIRCKRTYNLENSAGINAWSNYNSTSGNPDRQHGSFLTPENHRQNNHQATDLQNQNLEMIPSTAPPMQVQGFDNPINTCNDESHIYENISKFGNPVQDGEEEIYQNIFEMRHYPSYQ</sequence>